<dbReference type="EMBL" id="BGPR01007271">
    <property type="protein sequence ID" value="GBN25652.1"/>
    <property type="molecule type" value="Genomic_DNA"/>
</dbReference>
<dbReference type="Proteomes" id="UP000499080">
    <property type="component" value="Unassembled WGS sequence"/>
</dbReference>
<name>A0A4Y2MGN3_ARAVE</name>
<reference evidence="1 2" key="1">
    <citation type="journal article" date="2019" name="Sci. Rep.">
        <title>Orb-weaving spider Araneus ventricosus genome elucidates the spidroin gene catalogue.</title>
        <authorList>
            <person name="Kono N."/>
            <person name="Nakamura H."/>
            <person name="Ohtoshi R."/>
            <person name="Moran D.A.P."/>
            <person name="Shinohara A."/>
            <person name="Yoshida Y."/>
            <person name="Fujiwara M."/>
            <person name="Mori M."/>
            <person name="Tomita M."/>
            <person name="Arakawa K."/>
        </authorList>
    </citation>
    <scope>NUCLEOTIDE SEQUENCE [LARGE SCALE GENOMIC DNA]</scope>
</reference>
<proteinExistence type="predicted"/>
<keyword evidence="2" id="KW-1185">Reference proteome</keyword>
<sequence>MDSSKPRAHLRMNWAVLSRRQRQQILVHNPITSPLRLDLLAKQTSVSSPISWILLLSHTLGFGKVFKGKKSGLYYTSFLRRTLTHKEIKITASDFVIKNKERTNELAMHLHKYCRFKDDVPDEDWLSSLMHRDNLSAKCVTSHVYNPTMVMDQKAC</sequence>
<dbReference type="AlphaFoldDB" id="A0A4Y2MGN3"/>
<accession>A0A4Y2MGN3</accession>
<comment type="caution">
    <text evidence="1">The sequence shown here is derived from an EMBL/GenBank/DDBJ whole genome shotgun (WGS) entry which is preliminary data.</text>
</comment>
<organism evidence="1 2">
    <name type="scientific">Araneus ventricosus</name>
    <name type="common">Orbweaver spider</name>
    <name type="synonym">Epeira ventricosa</name>
    <dbReference type="NCBI Taxonomy" id="182803"/>
    <lineage>
        <taxon>Eukaryota</taxon>
        <taxon>Metazoa</taxon>
        <taxon>Ecdysozoa</taxon>
        <taxon>Arthropoda</taxon>
        <taxon>Chelicerata</taxon>
        <taxon>Arachnida</taxon>
        <taxon>Araneae</taxon>
        <taxon>Araneomorphae</taxon>
        <taxon>Entelegynae</taxon>
        <taxon>Araneoidea</taxon>
        <taxon>Araneidae</taxon>
        <taxon>Araneus</taxon>
    </lineage>
</organism>
<protein>
    <submittedName>
        <fullName evidence="1">Uncharacterized protein</fullName>
    </submittedName>
</protein>
<gene>
    <name evidence="1" type="ORF">AVEN_66149_1</name>
</gene>
<evidence type="ECO:0000313" key="2">
    <source>
        <dbReference type="Proteomes" id="UP000499080"/>
    </source>
</evidence>
<evidence type="ECO:0000313" key="1">
    <source>
        <dbReference type="EMBL" id="GBN25652.1"/>
    </source>
</evidence>